<name>A0ABW8AEI2_9ACTN</name>
<keyword evidence="5" id="KW-1185">Reference proteome</keyword>
<dbReference type="Proteomes" id="UP001612928">
    <property type="component" value="Unassembled WGS sequence"/>
</dbReference>
<dbReference type="Pfam" id="PF00975">
    <property type="entry name" value="Thioesterase"/>
    <property type="match status" value="1"/>
</dbReference>
<dbReference type="InterPro" id="IPR029058">
    <property type="entry name" value="AB_hydrolase_fold"/>
</dbReference>
<dbReference type="PANTHER" id="PTHR11487:SF0">
    <property type="entry name" value="S-ACYL FATTY ACID SYNTHASE THIOESTERASE, MEDIUM CHAIN"/>
    <property type="match status" value="1"/>
</dbReference>
<protein>
    <submittedName>
        <fullName evidence="4">Thioesterase II family protein</fullName>
    </submittedName>
</protein>
<evidence type="ECO:0000256" key="1">
    <source>
        <dbReference type="ARBA" id="ARBA00007169"/>
    </source>
</evidence>
<evidence type="ECO:0000259" key="3">
    <source>
        <dbReference type="SMART" id="SM00824"/>
    </source>
</evidence>
<comment type="similarity">
    <text evidence="1">Belongs to the thioesterase family.</text>
</comment>
<reference evidence="4 5" key="1">
    <citation type="submission" date="2024-10" db="EMBL/GenBank/DDBJ databases">
        <title>The Natural Products Discovery Center: Release of the First 8490 Sequenced Strains for Exploring Actinobacteria Biosynthetic Diversity.</title>
        <authorList>
            <person name="Kalkreuter E."/>
            <person name="Kautsar S.A."/>
            <person name="Yang D."/>
            <person name="Bader C.D."/>
            <person name="Teijaro C.N."/>
            <person name="Fluegel L."/>
            <person name="Davis C.M."/>
            <person name="Simpson J.R."/>
            <person name="Lauterbach L."/>
            <person name="Steele A.D."/>
            <person name="Gui C."/>
            <person name="Meng S."/>
            <person name="Li G."/>
            <person name="Viehrig K."/>
            <person name="Ye F."/>
            <person name="Su P."/>
            <person name="Kiefer A.F."/>
            <person name="Nichols A."/>
            <person name="Cepeda A.J."/>
            <person name="Yan W."/>
            <person name="Fan B."/>
            <person name="Jiang Y."/>
            <person name="Adhikari A."/>
            <person name="Zheng C.-J."/>
            <person name="Schuster L."/>
            <person name="Cowan T.M."/>
            <person name="Smanski M.J."/>
            <person name="Chevrette M.G."/>
            <person name="De Carvalho L.P.S."/>
            <person name="Shen B."/>
        </authorList>
    </citation>
    <scope>NUCLEOTIDE SEQUENCE [LARGE SCALE GENOMIC DNA]</scope>
    <source>
        <strain evidence="4 5">NPDC049503</strain>
    </source>
</reference>
<dbReference type="RefSeq" id="WP_397025379.1">
    <property type="nucleotide sequence ID" value="NZ_JBITMB010000010.1"/>
</dbReference>
<sequence>MTAPDLDLWLRRFHPGPGAGPLLALFPHAGGSATYFHGLSALLAPALDVVAVQYPGRQERRGEPAVEDVHALADQITAVLTAAAAGRPVALFGHSMGASVGYETCLRLQSGGVEVVRLFASGRRAPSRRRREVPGGQDDESLLAEIRTLSGTDARLFDDPDVVQMILPALRADYRAIEAYAWRPGDLLSCPVTALVGDADPRVGEDDARAWAGHTTGGFELVTFTGGHFYLAEHTEEVAKAIVGRLT</sequence>
<keyword evidence="2" id="KW-0378">Hydrolase</keyword>
<dbReference type="SUPFAM" id="SSF53474">
    <property type="entry name" value="alpha/beta-Hydrolases"/>
    <property type="match status" value="1"/>
</dbReference>
<gene>
    <name evidence="4" type="ORF">ACIBP5_34015</name>
</gene>
<evidence type="ECO:0000313" key="5">
    <source>
        <dbReference type="Proteomes" id="UP001612928"/>
    </source>
</evidence>
<feature type="domain" description="Thioesterase TesA-like" evidence="3">
    <location>
        <begin position="23"/>
        <end position="246"/>
    </location>
</feature>
<dbReference type="SMART" id="SM00824">
    <property type="entry name" value="PKS_TE"/>
    <property type="match status" value="1"/>
</dbReference>
<comment type="caution">
    <text evidence="4">The sequence shown here is derived from an EMBL/GenBank/DDBJ whole genome shotgun (WGS) entry which is preliminary data.</text>
</comment>
<dbReference type="EMBL" id="JBITMB010000010">
    <property type="protein sequence ID" value="MFI7445013.1"/>
    <property type="molecule type" value="Genomic_DNA"/>
</dbReference>
<dbReference type="PANTHER" id="PTHR11487">
    <property type="entry name" value="THIOESTERASE"/>
    <property type="match status" value="1"/>
</dbReference>
<evidence type="ECO:0000256" key="2">
    <source>
        <dbReference type="ARBA" id="ARBA00022801"/>
    </source>
</evidence>
<dbReference type="InterPro" id="IPR001031">
    <property type="entry name" value="Thioesterase"/>
</dbReference>
<proteinExistence type="inferred from homology"/>
<dbReference type="InterPro" id="IPR012223">
    <property type="entry name" value="TEII"/>
</dbReference>
<accession>A0ABW8AEI2</accession>
<organism evidence="4 5">
    <name type="scientific">Nonomuraea indica</name>
    <dbReference type="NCBI Taxonomy" id="1581193"/>
    <lineage>
        <taxon>Bacteria</taxon>
        <taxon>Bacillati</taxon>
        <taxon>Actinomycetota</taxon>
        <taxon>Actinomycetes</taxon>
        <taxon>Streptosporangiales</taxon>
        <taxon>Streptosporangiaceae</taxon>
        <taxon>Nonomuraea</taxon>
    </lineage>
</organism>
<dbReference type="InterPro" id="IPR020802">
    <property type="entry name" value="TesA-like"/>
</dbReference>
<dbReference type="Gene3D" id="3.40.50.1820">
    <property type="entry name" value="alpha/beta hydrolase"/>
    <property type="match status" value="1"/>
</dbReference>
<evidence type="ECO:0000313" key="4">
    <source>
        <dbReference type="EMBL" id="MFI7445013.1"/>
    </source>
</evidence>